<proteinExistence type="inferred from homology"/>
<keyword evidence="2 3" id="KW-0648">Protein biosynthesis</keyword>
<evidence type="ECO:0000256" key="2">
    <source>
        <dbReference type="ARBA" id="ARBA00022917"/>
    </source>
</evidence>
<evidence type="ECO:0000256" key="1">
    <source>
        <dbReference type="ARBA" id="ARBA00005912"/>
    </source>
</evidence>
<evidence type="ECO:0000256" key="3">
    <source>
        <dbReference type="HAMAP-Rule" id="MF_00040"/>
    </source>
</evidence>
<dbReference type="Gene3D" id="1.10.132.20">
    <property type="entry name" value="Ribosome-recycling factor"/>
    <property type="match status" value="1"/>
</dbReference>
<dbReference type="NCBIfam" id="TIGR00496">
    <property type="entry name" value="frr"/>
    <property type="match status" value="1"/>
</dbReference>
<gene>
    <name evidence="3" type="primary">frr</name>
    <name evidence="6" type="ORF">AUJ27_04070</name>
</gene>
<evidence type="ECO:0000313" key="7">
    <source>
        <dbReference type="Proteomes" id="UP000183192"/>
    </source>
</evidence>
<dbReference type="InterPro" id="IPR002661">
    <property type="entry name" value="Ribosome_recyc_fac"/>
</dbReference>
<dbReference type="HAMAP" id="MF_00040">
    <property type="entry name" value="RRF"/>
    <property type="match status" value="1"/>
</dbReference>
<keyword evidence="3" id="KW-0963">Cytoplasm</keyword>
<name>A0A1J4T532_9BACT</name>
<dbReference type="GO" id="GO:0005737">
    <property type="term" value="C:cytoplasm"/>
    <property type="evidence" value="ECO:0007669"/>
    <property type="project" value="UniProtKB-SubCell"/>
</dbReference>
<accession>A0A1J4T532</accession>
<comment type="similarity">
    <text evidence="1 3">Belongs to the RRF family.</text>
</comment>
<evidence type="ECO:0000259" key="5">
    <source>
        <dbReference type="Pfam" id="PF01765"/>
    </source>
</evidence>
<dbReference type="Proteomes" id="UP000183192">
    <property type="component" value="Unassembled WGS sequence"/>
</dbReference>
<dbReference type="GO" id="GO:0043023">
    <property type="term" value="F:ribosomal large subunit binding"/>
    <property type="evidence" value="ECO:0007669"/>
    <property type="project" value="TreeGrafter"/>
</dbReference>
<dbReference type="PANTHER" id="PTHR20982:SF3">
    <property type="entry name" value="MITOCHONDRIAL RIBOSOME RECYCLING FACTOR PSEUDO 1"/>
    <property type="match status" value="1"/>
</dbReference>
<dbReference type="AlphaFoldDB" id="A0A1J4T532"/>
<comment type="function">
    <text evidence="3">Responsible for the release of ribosomes from messenger RNA at the termination of protein biosynthesis. May increase the efficiency of translation by recycling ribosomes from one round of translation to another.</text>
</comment>
<comment type="subcellular location">
    <subcellularLocation>
        <location evidence="3">Cytoplasm</location>
    </subcellularLocation>
</comment>
<sequence>MNQFIQKKEGELKKTIEFFSKDIIALRTGRANPAVLDGIGVNYYGVKTPINGVANINVTDGRSLVVAPWDKNILKEVEKAVVDADLGFSAVNEGDKIRLTLPQMTEENRKDLVKKLDEKQESTRIIIRQIRDEIKEDIELAKKDKAIAEDDKFKFISELDEEIREINDKIKEMRDKKEEEIMTI</sequence>
<evidence type="ECO:0000313" key="6">
    <source>
        <dbReference type="EMBL" id="OIO06489.1"/>
    </source>
</evidence>
<feature type="coiled-coil region" evidence="4">
    <location>
        <begin position="131"/>
        <end position="183"/>
    </location>
</feature>
<organism evidence="6 7">
    <name type="scientific">Candidatus Falkowbacteria bacterium CG1_02_37_44</name>
    <dbReference type="NCBI Taxonomy" id="1805146"/>
    <lineage>
        <taxon>Bacteria</taxon>
        <taxon>Candidatus Falkowiibacteriota</taxon>
    </lineage>
</organism>
<comment type="caution">
    <text evidence="6">The sequence shown here is derived from an EMBL/GenBank/DDBJ whole genome shotgun (WGS) entry which is preliminary data.</text>
</comment>
<dbReference type="GO" id="GO:0006415">
    <property type="term" value="P:translational termination"/>
    <property type="evidence" value="ECO:0007669"/>
    <property type="project" value="UniProtKB-UniRule"/>
</dbReference>
<dbReference type="SUPFAM" id="SSF55194">
    <property type="entry name" value="Ribosome recycling factor, RRF"/>
    <property type="match status" value="1"/>
</dbReference>
<dbReference type="InterPro" id="IPR036191">
    <property type="entry name" value="RRF_sf"/>
</dbReference>
<evidence type="ECO:0000256" key="4">
    <source>
        <dbReference type="SAM" id="Coils"/>
    </source>
</evidence>
<dbReference type="PANTHER" id="PTHR20982">
    <property type="entry name" value="RIBOSOME RECYCLING FACTOR"/>
    <property type="match status" value="1"/>
</dbReference>
<dbReference type="FunFam" id="3.30.1360.40:FF:000001">
    <property type="entry name" value="Ribosome-recycling factor"/>
    <property type="match status" value="1"/>
</dbReference>
<reference evidence="6 7" key="1">
    <citation type="journal article" date="2016" name="Environ. Microbiol.">
        <title>Genomic resolution of a cold subsurface aquifer community provides metabolic insights for novel microbes adapted to high CO concentrations.</title>
        <authorList>
            <person name="Probst A.J."/>
            <person name="Castelle C.J."/>
            <person name="Singh A."/>
            <person name="Brown C.T."/>
            <person name="Anantharaman K."/>
            <person name="Sharon I."/>
            <person name="Hug L.A."/>
            <person name="Burstein D."/>
            <person name="Emerson J.B."/>
            <person name="Thomas B.C."/>
            <person name="Banfield J.F."/>
        </authorList>
    </citation>
    <scope>NUCLEOTIDE SEQUENCE [LARGE SCALE GENOMIC DNA]</scope>
    <source>
        <strain evidence="6">CG1_02_37_44</strain>
    </source>
</reference>
<dbReference type="EMBL" id="MNUU01000077">
    <property type="protein sequence ID" value="OIO06489.1"/>
    <property type="molecule type" value="Genomic_DNA"/>
</dbReference>
<dbReference type="InterPro" id="IPR023584">
    <property type="entry name" value="Ribosome_recyc_fac_dom"/>
</dbReference>
<protein>
    <recommendedName>
        <fullName evidence="3">Ribosome-recycling factor</fullName>
        <shortName evidence="3">RRF</shortName>
    </recommendedName>
    <alternativeName>
        <fullName evidence="3">Ribosome-releasing factor</fullName>
    </alternativeName>
</protein>
<dbReference type="Pfam" id="PF01765">
    <property type="entry name" value="RRF"/>
    <property type="match status" value="1"/>
</dbReference>
<keyword evidence="4" id="KW-0175">Coiled coil</keyword>
<dbReference type="Gene3D" id="3.30.1360.40">
    <property type="match status" value="1"/>
</dbReference>
<dbReference type="STRING" id="1805146.AUJ27_04070"/>
<feature type="domain" description="Ribosome recycling factor" evidence="5">
    <location>
        <begin position="20"/>
        <end position="182"/>
    </location>
</feature>